<gene>
    <name evidence="1" type="ORF">Scep_007226</name>
</gene>
<proteinExistence type="predicted"/>
<name>A0AAP0KB55_9MAGN</name>
<keyword evidence="2" id="KW-1185">Reference proteome</keyword>
<evidence type="ECO:0000313" key="2">
    <source>
        <dbReference type="Proteomes" id="UP001419268"/>
    </source>
</evidence>
<comment type="caution">
    <text evidence="1">The sequence shown here is derived from an EMBL/GenBank/DDBJ whole genome shotgun (WGS) entry which is preliminary data.</text>
</comment>
<reference evidence="1 2" key="1">
    <citation type="submission" date="2024-01" db="EMBL/GenBank/DDBJ databases">
        <title>Genome assemblies of Stephania.</title>
        <authorList>
            <person name="Yang L."/>
        </authorList>
    </citation>
    <scope>NUCLEOTIDE SEQUENCE [LARGE SCALE GENOMIC DNA]</scope>
    <source>
        <strain evidence="1">JXDWG</strain>
        <tissue evidence="1">Leaf</tissue>
    </source>
</reference>
<dbReference type="Proteomes" id="UP001419268">
    <property type="component" value="Unassembled WGS sequence"/>
</dbReference>
<evidence type="ECO:0000313" key="1">
    <source>
        <dbReference type="EMBL" id="KAK9148469.1"/>
    </source>
</evidence>
<accession>A0AAP0KB55</accession>
<dbReference type="AlphaFoldDB" id="A0AAP0KB55"/>
<organism evidence="1 2">
    <name type="scientific">Stephania cephalantha</name>
    <dbReference type="NCBI Taxonomy" id="152367"/>
    <lineage>
        <taxon>Eukaryota</taxon>
        <taxon>Viridiplantae</taxon>
        <taxon>Streptophyta</taxon>
        <taxon>Embryophyta</taxon>
        <taxon>Tracheophyta</taxon>
        <taxon>Spermatophyta</taxon>
        <taxon>Magnoliopsida</taxon>
        <taxon>Ranunculales</taxon>
        <taxon>Menispermaceae</taxon>
        <taxon>Menispermoideae</taxon>
        <taxon>Cissampelideae</taxon>
        <taxon>Stephania</taxon>
    </lineage>
</organism>
<dbReference type="Pfam" id="PF14223">
    <property type="entry name" value="Retrotran_gag_2"/>
    <property type="match status" value="1"/>
</dbReference>
<sequence>MFEYFCARMQTLDPARLKEGNSLSRPLYFDGTNYAHLKVRMKFYIRAQNRLHWDLTQNGYTPPDMPAKDYTAEETRIELSNDHAMNHLFCSLSENELTRINACQMSKEVWEKLDVHYEDTIQATKTQLRILE</sequence>
<dbReference type="EMBL" id="JBBNAG010000003">
    <property type="protein sequence ID" value="KAK9148469.1"/>
    <property type="molecule type" value="Genomic_DNA"/>
</dbReference>
<protein>
    <submittedName>
        <fullName evidence="1">Uncharacterized protein</fullName>
    </submittedName>
</protein>